<dbReference type="PANTHER" id="PTHR23502">
    <property type="entry name" value="MAJOR FACILITATOR SUPERFAMILY"/>
    <property type="match status" value="1"/>
</dbReference>
<gene>
    <name evidence="9" type="ORF">QQS21_003331</name>
</gene>
<evidence type="ECO:0000256" key="3">
    <source>
        <dbReference type="ARBA" id="ARBA00022692"/>
    </source>
</evidence>
<evidence type="ECO:0000313" key="10">
    <source>
        <dbReference type="Proteomes" id="UP001251528"/>
    </source>
</evidence>
<dbReference type="Proteomes" id="UP001251528">
    <property type="component" value="Unassembled WGS sequence"/>
</dbReference>
<dbReference type="FunFam" id="1.20.1720.10:FF:000009">
    <property type="entry name" value="MFS multidrug transporter"/>
    <property type="match status" value="1"/>
</dbReference>
<dbReference type="InterPro" id="IPR020846">
    <property type="entry name" value="MFS_dom"/>
</dbReference>
<reference evidence="9" key="1">
    <citation type="submission" date="2023-06" db="EMBL/GenBank/DDBJ databases">
        <title>Conoideocrella luteorostrata (Hypocreales: Clavicipitaceae), a potential biocontrol fungus for elongate hemlock scale in United States Christmas tree production areas.</title>
        <authorList>
            <person name="Barrett H."/>
            <person name="Lovett B."/>
            <person name="Macias A.M."/>
            <person name="Stajich J.E."/>
            <person name="Kasson M.T."/>
        </authorList>
    </citation>
    <scope>NUCLEOTIDE SEQUENCE</scope>
    <source>
        <strain evidence="9">ARSEF 14590</strain>
    </source>
</reference>
<feature type="region of interest" description="Disordered" evidence="6">
    <location>
        <begin position="1"/>
        <end position="33"/>
    </location>
</feature>
<feature type="transmembrane region" description="Helical" evidence="7">
    <location>
        <begin position="265"/>
        <end position="285"/>
    </location>
</feature>
<evidence type="ECO:0000256" key="5">
    <source>
        <dbReference type="ARBA" id="ARBA00023136"/>
    </source>
</evidence>
<feature type="transmembrane region" description="Helical" evidence="7">
    <location>
        <begin position="517"/>
        <end position="538"/>
    </location>
</feature>
<feature type="transmembrane region" description="Helical" evidence="7">
    <location>
        <begin position="611"/>
        <end position="634"/>
    </location>
</feature>
<dbReference type="InterPro" id="IPR011701">
    <property type="entry name" value="MFS"/>
</dbReference>
<keyword evidence="5 7" id="KW-0472">Membrane</keyword>
<evidence type="ECO:0000256" key="2">
    <source>
        <dbReference type="ARBA" id="ARBA00022448"/>
    </source>
</evidence>
<feature type="transmembrane region" description="Helical" evidence="7">
    <location>
        <begin position="582"/>
        <end position="605"/>
    </location>
</feature>
<dbReference type="Gene3D" id="1.20.1250.20">
    <property type="entry name" value="MFS general substrate transporter like domains"/>
    <property type="match status" value="1"/>
</dbReference>
<feature type="domain" description="Major facilitator superfamily (MFS) profile" evidence="8">
    <location>
        <begin position="111"/>
        <end position="635"/>
    </location>
</feature>
<dbReference type="SUPFAM" id="SSF103473">
    <property type="entry name" value="MFS general substrate transporter"/>
    <property type="match status" value="1"/>
</dbReference>
<comment type="caution">
    <text evidence="9">The sequence shown here is derived from an EMBL/GenBank/DDBJ whole genome shotgun (WGS) entry which is preliminary data.</text>
</comment>
<dbReference type="FunFam" id="1.20.1250.20:FF:000396">
    <property type="entry name" value="MFS general substrate transporter"/>
    <property type="match status" value="1"/>
</dbReference>
<dbReference type="PANTHER" id="PTHR23502:SF4">
    <property type="entry name" value="MAJOR FACILITATOR SUPERFAMILY (MFS) PROFILE DOMAIN-CONTAINING PROTEIN-RELATED"/>
    <property type="match status" value="1"/>
</dbReference>
<feature type="transmembrane region" description="Helical" evidence="7">
    <location>
        <begin position="177"/>
        <end position="194"/>
    </location>
</feature>
<protein>
    <recommendedName>
        <fullName evidence="8">Major facilitator superfamily (MFS) profile domain-containing protein</fullName>
    </recommendedName>
</protein>
<name>A0AAJ0CWJ9_9HYPO</name>
<evidence type="ECO:0000259" key="8">
    <source>
        <dbReference type="PROSITE" id="PS50850"/>
    </source>
</evidence>
<organism evidence="9 10">
    <name type="scientific">Conoideocrella luteorostrata</name>
    <dbReference type="NCBI Taxonomy" id="1105319"/>
    <lineage>
        <taxon>Eukaryota</taxon>
        <taxon>Fungi</taxon>
        <taxon>Dikarya</taxon>
        <taxon>Ascomycota</taxon>
        <taxon>Pezizomycotina</taxon>
        <taxon>Sordariomycetes</taxon>
        <taxon>Hypocreomycetidae</taxon>
        <taxon>Hypocreales</taxon>
        <taxon>Clavicipitaceae</taxon>
        <taxon>Conoideocrella</taxon>
    </lineage>
</organism>
<dbReference type="PROSITE" id="PS50850">
    <property type="entry name" value="MFS"/>
    <property type="match status" value="1"/>
</dbReference>
<feature type="transmembrane region" description="Helical" evidence="7">
    <location>
        <begin position="146"/>
        <end position="165"/>
    </location>
</feature>
<dbReference type="GO" id="GO:0005886">
    <property type="term" value="C:plasma membrane"/>
    <property type="evidence" value="ECO:0007669"/>
    <property type="project" value="TreeGrafter"/>
</dbReference>
<accession>A0AAJ0CWJ9</accession>
<dbReference type="Pfam" id="PF07690">
    <property type="entry name" value="MFS_1"/>
    <property type="match status" value="1"/>
</dbReference>
<evidence type="ECO:0000256" key="1">
    <source>
        <dbReference type="ARBA" id="ARBA00004141"/>
    </source>
</evidence>
<feature type="transmembrane region" description="Helical" evidence="7">
    <location>
        <begin position="206"/>
        <end position="229"/>
    </location>
</feature>
<dbReference type="InterPro" id="IPR036259">
    <property type="entry name" value="MFS_trans_sf"/>
</dbReference>
<evidence type="ECO:0000256" key="7">
    <source>
        <dbReference type="SAM" id="Phobius"/>
    </source>
</evidence>
<comment type="subcellular location">
    <subcellularLocation>
        <location evidence="1">Membrane</location>
        <topology evidence="1">Multi-pass membrane protein</topology>
    </subcellularLocation>
</comment>
<keyword evidence="3 7" id="KW-0812">Transmembrane</keyword>
<evidence type="ECO:0000256" key="4">
    <source>
        <dbReference type="ARBA" id="ARBA00022989"/>
    </source>
</evidence>
<feature type="transmembrane region" description="Helical" evidence="7">
    <location>
        <begin position="544"/>
        <end position="570"/>
    </location>
</feature>
<feature type="transmembrane region" description="Helical" evidence="7">
    <location>
        <begin position="472"/>
        <end position="496"/>
    </location>
</feature>
<keyword evidence="2" id="KW-0813">Transport</keyword>
<evidence type="ECO:0000313" key="9">
    <source>
        <dbReference type="EMBL" id="KAK2606283.1"/>
    </source>
</evidence>
<feature type="transmembrane region" description="Helical" evidence="7">
    <location>
        <begin position="110"/>
        <end position="134"/>
    </location>
</feature>
<keyword evidence="4 7" id="KW-1133">Transmembrane helix</keyword>
<dbReference type="EMBL" id="JASWJB010000043">
    <property type="protein sequence ID" value="KAK2606283.1"/>
    <property type="molecule type" value="Genomic_DNA"/>
</dbReference>
<keyword evidence="10" id="KW-1185">Reference proteome</keyword>
<evidence type="ECO:0000256" key="6">
    <source>
        <dbReference type="SAM" id="MobiDB-lite"/>
    </source>
</evidence>
<feature type="transmembrane region" description="Helical" evidence="7">
    <location>
        <begin position="236"/>
        <end position="259"/>
    </location>
</feature>
<dbReference type="AlphaFoldDB" id="A0AAJ0CWJ9"/>
<dbReference type="GO" id="GO:0022857">
    <property type="term" value="F:transmembrane transporter activity"/>
    <property type="evidence" value="ECO:0007669"/>
    <property type="project" value="InterPro"/>
</dbReference>
<sequence length="650" mass="71482">MGAKVDMDSAQHQTVPGDRSENSTNESMNKEKQGYSKWSFGVLNDRDGIDVPGSVMLLATGGEEPLVPQKIHSQLPAEKKKSKDGAFFLEPQPDDSDNDPLNWPLWRRNVALLSMGFYCMVGGGISSMMAAGFTDIAHDYNVKVESVSLIVGLFMTGQGLGSVFASPTAILFGKRPIYLTSVMIFIATCIWAGLSPNFPSLLLARIFQGLSISPIECLPSATIAEIFFLHERAYRIGVYTLLLLGGKNLIPLVGAAIIGGLGWRWVFFIIAFLTCFSFLVLFLFVPETFWDRTPPGTLSERSCAPRCLSSQNSVTLLQDAALVHNVGESPGQKNDDINRIEAAASQQVEPIVQTSSRKGAGAEKFCAVACVIPDVGREPGLLSNPESVAQSYTDEWRQRPAKSFAQLLRPYNGRLKSDNWLKVMLRPFVLFLYPAVLWSAAVYSCSVGWLMVISQNLAIIYRNPDSYNFTSFQTGLVYISPFIGGVLGTAVAGKISDAVVHAMASRNGGLYEPEFRLVMAIPIMISTCIGLMGFGWSAEVKDHWIVPTLFFGILSFGSSLGSTTAITFCLDSYKQYAGEALVTLNFAKNIFHGLVFSLFVSHWVLRDGAKMVFMWLGIVQVVLQLTTIPLFIYGKRARMWTVRRNFMGKL</sequence>
<feature type="transmembrane region" description="Helical" evidence="7">
    <location>
        <begin position="430"/>
        <end position="452"/>
    </location>
</feature>
<proteinExistence type="predicted"/>